<dbReference type="AlphaFoldDB" id="A0A6D2KCH2"/>
<proteinExistence type="predicted"/>
<comment type="caution">
    <text evidence="1">The sequence shown here is derived from an EMBL/GenBank/DDBJ whole genome shotgun (WGS) entry which is preliminary data.</text>
</comment>
<dbReference type="GO" id="GO:0006402">
    <property type="term" value="P:mRNA catabolic process"/>
    <property type="evidence" value="ECO:0007669"/>
    <property type="project" value="InterPro"/>
</dbReference>
<organism evidence="1 2">
    <name type="scientific">Microthlaspi erraticum</name>
    <dbReference type="NCBI Taxonomy" id="1685480"/>
    <lineage>
        <taxon>Eukaryota</taxon>
        <taxon>Viridiplantae</taxon>
        <taxon>Streptophyta</taxon>
        <taxon>Embryophyta</taxon>
        <taxon>Tracheophyta</taxon>
        <taxon>Spermatophyta</taxon>
        <taxon>Magnoliopsida</taxon>
        <taxon>eudicotyledons</taxon>
        <taxon>Gunneridae</taxon>
        <taxon>Pentapetalae</taxon>
        <taxon>rosids</taxon>
        <taxon>malvids</taxon>
        <taxon>Brassicales</taxon>
        <taxon>Brassicaceae</taxon>
        <taxon>Coluteocarpeae</taxon>
        <taxon>Microthlaspi</taxon>
    </lineage>
</organism>
<gene>
    <name evidence="1" type="ORF">MERR_LOCUS36767</name>
</gene>
<keyword evidence="2" id="KW-1185">Reference proteome</keyword>
<accession>A0A6D2KCH2</accession>
<dbReference type="GO" id="GO:0030014">
    <property type="term" value="C:CCR4-NOT complex"/>
    <property type="evidence" value="ECO:0007669"/>
    <property type="project" value="InterPro"/>
</dbReference>
<name>A0A6D2KCH2_9BRAS</name>
<sequence>MDIGNMAAHFECLRLGALGVIDHLLNEPIDGAAVRFAMDTGVLHYCAKGVEFGCSQSKLHAVSIIESMLRTSEGLQYCCVLADRFFVIDNLLKKLLAYIPTMIVDETCTQIFRLVVSCYAKLSQKSRARDGLRCYMPIMLFNRTFAGLRANDPVADGYVNLLFQNLQLRAMN</sequence>
<dbReference type="InterPro" id="IPR007216">
    <property type="entry name" value="CNOT9"/>
</dbReference>
<dbReference type="Proteomes" id="UP000467841">
    <property type="component" value="Unassembled WGS sequence"/>
</dbReference>
<dbReference type="InterPro" id="IPR011989">
    <property type="entry name" value="ARM-like"/>
</dbReference>
<dbReference type="EMBL" id="CACVBM020001418">
    <property type="protein sequence ID" value="CAA7049532.1"/>
    <property type="molecule type" value="Genomic_DNA"/>
</dbReference>
<dbReference type="Pfam" id="PF04078">
    <property type="entry name" value="Rcd1"/>
    <property type="match status" value="1"/>
</dbReference>
<dbReference type="Gene3D" id="1.25.10.10">
    <property type="entry name" value="Leucine-rich Repeat Variant"/>
    <property type="match status" value="1"/>
</dbReference>
<reference evidence="1" key="1">
    <citation type="submission" date="2020-01" db="EMBL/GenBank/DDBJ databases">
        <authorList>
            <person name="Mishra B."/>
        </authorList>
    </citation>
    <scope>NUCLEOTIDE SEQUENCE [LARGE SCALE GENOMIC DNA]</scope>
</reference>
<dbReference type="OrthoDB" id="1065000at2759"/>
<protein>
    <submittedName>
        <fullName evidence="1">Uncharacterized protein</fullName>
    </submittedName>
</protein>
<dbReference type="PANTHER" id="PTHR12262">
    <property type="entry name" value="CCR4-NOT TRANSCRIPTION COMPLEX SUBUNIT 9"/>
    <property type="match status" value="1"/>
</dbReference>
<evidence type="ECO:0000313" key="1">
    <source>
        <dbReference type="EMBL" id="CAA7049532.1"/>
    </source>
</evidence>
<evidence type="ECO:0000313" key="2">
    <source>
        <dbReference type="Proteomes" id="UP000467841"/>
    </source>
</evidence>